<dbReference type="STRING" id="6216.A0A0R3SB76"/>
<accession>A0A0R3SB76</accession>
<organism evidence="5">
    <name type="scientific">Hymenolepis diminuta</name>
    <name type="common">Rat tapeworm</name>
    <dbReference type="NCBI Taxonomy" id="6216"/>
    <lineage>
        <taxon>Eukaryota</taxon>
        <taxon>Metazoa</taxon>
        <taxon>Spiralia</taxon>
        <taxon>Lophotrochozoa</taxon>
        <taxon>Platyhelminthes</taxon>
        <taxon>Cestoda</taxon>
        <taxon>Eucestoda</taxon>
        <taxon>Cyclophyllidea</taxon>
        <taxon>Hymenolepididae</taxon>
        <taxon>Hymenolepis</taxon>
    </lineage>
</organism>
<protein>
    <submittedName>
        <fullName evidence="5">C2H2-type domain-containing protein</fullName>
    </submittedName>
</protein>
<reference evidence="3 4" key="2">
    <citation type="submission" date="2018-11" db="EMBL/GenBank/DDBJ databases">
        <authorList>
            <consortium name="Pathogen Informatics"/>
        </authorList>
    </citation>
    <scope>NUCLEOTIDE SEQUENCE [LARGE SCALE GENOMIC DNA]</scope>
</reference>
<evidence type="ECO:0000256" key="1">
    <source>
        <dbReference type="PROSITE-ProRule" id="PRU00042"/>
    </source>
</evidence>
<dbReference type="OrthoDB" id="5977959at2759"/>
<reference evidence="5" key="1">
    <citation type="submission" date="2017-02" db="UniProtKB">
        <authorList>
            <consortium name="WormBaseParasite"/>
        </authorList>
    </citation>
    <scope>IDENTIFICATION</scope>
</reference>
<feature type="domain" description="C2H2-type" evidence="2">
    <location>
        <begin position="22"/>
        <end position="50"/>
    </location>
</feature>
<evidence type="ECO:0000259" key="2">
    <source>
        <dbReference type="PROSITE" id="PS50157"/>
    </source>
</evidence>
<keyword evidence="1" id="KW-0479">Metal-binding</keyword>
<sequence>MLISQGFELNGHKLTHASKKPHGCRICEKSYSDARSLRRHYENAHPDEYELWRAAEEAETQLSAVVAAAAAASSNVSASATTVVGGGSSGNNLAQQLVAAKAIPFLRMVIRSQGANSQKVEFQHFLYKAHRGR</sequence>
<evidence type="ECO:0000313" key="4">
    <source>
        <dbReference type="Proteomes" id="UP000274504"/>
    </source>
</evidence>
<dbReference type="WBParaSite" id="HDID_0000168801-mRNA-1">
    <property type="protein sequence ID" value="HDID_0000168801-mRNA-1"/>
    <property type="gene ID" value="HDID_0000168801"/>
</dbReference>
<dbReference type="Proteomes" id="UP000274504">
    <property type="component" value="Unassembled WGS sequence"/>
</dbReference>
<dbReference type="PROSITE" id="PS00028">
    <property type="entry name" value="ZINC_FINGER_C2H2_1"/>
    <property type="match status" value="1"/>
</dbReference>
<gene>
    <name evidence="3" type="ORF">HDID_LOCUS1689</name>
</gene>
<keyword evidence="1" id="KW-0862">Zinc</keyword>
<dbReference type="GO" id="GO:0008270">
    <property type="term" value="F:zinc ion binding"/>
    <property type="evidence" value="ECO:0007669"/>
    <property type="project" value="UniProtKB-KW"/>
</dbReference>
<dbReference type="InterPro" id="IPR036236">
    <property type="entry name" value="Znf_C2H2_sf"/>
</dbReference>
<evidence type="ECO:0000313" key="5">
    <source>
        <dbReference type="WBParaSite" id="HDID_0000168801-mRNA-1"/>
    </source>
</evidence>
<dbReference type="EMBL" id="UYSG01000337">
    <property type="protein sequence ID" value="VDL19150.1"/>
    <property type="molecule type" value="Genomic_DNA"/>
</dbReference>
<dbReference type="PROSITE" id="PS50157">
    <property type="entry name" value="ZINC_FINGER_C2H2_2"/>
    <property type="match status" value="1"/>
</dbReference>
<name>A0A0R3SB76_HYMDI</name>
<proteinExistence type="predicted"/>
<evidence type="ECO:0000313" key="3">
    <source>
        <dbReference type="EMBL" id="VDL19150.1"/>
    </source>
</evidence>
<dbReference type="InterPro" id="IPR013087">
    <property type="entry name" value="Znf_C2H2_type"/>
</dbReference>
<dbReference type="AlphaFoldDB" id="A0A0R3SB76"/>
<dbReference type="SUPFAM" id="SSF57667">
    <property type="entry name" value="beta-beta-alpha zinc fingers"/>
    <property type="match status" value="1"/>
</dbReference>
<dbReference type="Gene3D" id="3.30.160.60">
    <property type="entry name" value="Classic Zinc Finger"/>
    <property type="match status" value="1"/>
</dbReference>
<keyword evidence="1" id="KW-0863">Zinc-finger</keyword>